<evidence type="ECO:0000313" key="9">
    <source>
        <dbReference type="Proteomes" id="UP000261540"/>
    </source>
</evidence>
<dbReference type="Pfam" id="PF00605">
    <property type="entry name" value="IRF"/>
    <property type="match status" value="1"/>
</dbReference>
<reference evidence="8" key="2">
    <citation type="submission" date="2025-09" db="UniProtKB">
        <authorList>
            <consortium name="Ensembl"/>
        </authorList>
    </citation>
    <scope>IDENTIFICATION</scope>
</reference>
<keyword evidence="3" id="KW-0238">DNA-binding</keyword>
<dbReference type="GO" id="GO:0045893">
    <property type="term" value="P:positive regulation of DNA-templated transcription"/>
    <property type="evidence" value="ECO:0007669"/>
    <property type="project" value="UniProtKB-ARBA"/>
</dbReference>
<dbReference type="SUPFAM" id="SSF46785">
    <property type="entry name" value="Winged helix' DNA-binding domain"/>
    <property type="match status" value="1"/>
</dbReference>
<dbReference type="InterPro" id="IPR019471">
    <property type="entry name" value="Interferon_reg_factor-3"/>
</dbReference>
<dbReference type="GO" id="GO:0002376">
    <property type="term" value="P:immune system process"/>
    <property type="evidence" value="ECO:0007669"/>
    <property type="project" value="TreeGrafter"/>
</dbReference>
<dbReference type="PANTHER" id="PTHR11949">
    <property type="entry name" value="INTERFERON REGULATORY FACTOR"/>
    <property type="match status" value="1"/>
</dbReference>
<dbReference type="GO" id="GO:0005634">
    <property type="term" value="C:nucleus"/>
    <property type="evidence" value="ECO:0007669"/>
    <property type="project" value="UniProtKB-SubCell"/>
</dbReference>
<evidence type="ECO:0000256" key="4">
    <source>
        <dbReference type="ARBA" id="ARBA00023163"/>
    </source>
</evidence>
<dbReference type="SUPFAM" id="SSF49879">
    <property type="entry name" value="SMAD/FHA domain"/>
    <property type="match status" value="1"/>
</dbReference>
<evidence type="ECO:0000256" key="1">
    <source>
        <dbReference type="ARBA" id="ARBA00004123"/>
    </source>
</evidence>
<dbReference type="InterPro" id="IPR036388">
    <property type="entry name" value="WH-like_DNA-bd_sf"/>
</dbReference>
<protein>
    <submittedName>
        <fullName evidence="8">Interferon regulatory factor 3</fullName>
    </submittedName>
</protein>
<evidence type="ECO:0000259" key="7">
    <source>
        <dbReference type="PROSITE" id="PS51507"/>
    </source>
</evidence>
<dbReference type="PRINTS" id="PR00267">
    <property type="entry name" value="INTFRNREGFCT"/>
</dbReference>
<dbReference type="Pfam" id="PF10401">
    <property type="entry name" value="IRF-3"/>
    <property type="match status" value="1"/>
</dbReference>
<evidence type="ECO:0000256" key="2">
    <source>
        <dbReference type="ARBA" id="ARBA00023015"/>
    </source>
</evidence>
<dbReference type="GeneTree" id="ENSGT00940000160569"/>
<dbReference type="SMART" id="SM00348">
    <property type="entry name" value="IRF"/>
    <property type="match status" value="1"/>
</dbReference>
<evidence type="ECO:0000256" key="6">
    <source>
        <dbReference type="SAM" id="MobiDB-lite"/>
    </source>
</evidence>
<dbReference type="Gene3D" id="1.10.10.10">
    <property type="entry name" value="Winged helix-like DNA-binding domain superfamily/Winged helix DNA-binding domain"/>
    <property type="match status" value="1"/>
</dbReference>
<keyword evidence="2" id="KW-0805">Transcription regulation</keyword>
<dbReference type="InterPro" id="IPR017855">
    <property type="entry name" value="SMAD-like_dom_sf"/>
</dbReference>
<evidence type="ECO:0000313" key="8">
    <source>
        <dbReference type="Ensembl" id="ENSPKIP00000021922.1"/>
    </source>
</evidence>
<dbReference type="PROSITE" id="PS51507">
    <property type="entry name" value="IRF_2"/>
    <property type="match status" value="1"/>
</dbReference>
<dbReference type="InterPro" id="IPR036390">
    <property type="entry name" value="WH_DNA-bd_sf"/>
</dbReference>
<dbReference type="CDD" id="cd00103">
    <property type="entry name" value="IRF"/>
    <property type="match status" value="1"/>
</dbReference>
<dbReference type="AlphaFoldDB" id="A0A3B3RTQ6"/>
<evidence type="ECO:0000256" key="5">
    <source>
        <dbReference type="ARBA" id="ARBA00023242"/>
    </source>
</evidence>
<dbReference type="PANTHER" id="PTHR11949:SF1">
    <property type="entry name" value="INTERFERON REGULATORY FACTOR 3"/>
    <property type="match status" value="1"/>
</dbReference>
<keyword evidence="9" id="KW-1185">Reference proteome</keyword>
<dbReference type="GO" id="GO:0000981">
    <property type="term" value="F:DNA-binding transcription factor activity, RNA polymerase II-specific"/>
    <property type="evidence" value="ECO:0007669"/>
    <property type="project" value="TreeGrafter"/>
</dbReference>
<proteinExistence type="predicted"/>
<accession>A0A3B3RTQ6</accession>
<sequence>MATSRPLLIPWLVEQIDSGRYPGLRWVNHEKTEFSVPWKHALRQDSSGDDVMIFKAWAEITDVEGQRLHDPSVWKRNFRSALRAKGFQMIMDNKNDEVNPHKVFRFPEGQREASAGRVGKRVRRETKRDAESRAAGNAGTVYSGQTINDTFSFSTLFLGSQKLCVYPAVILTGVNMHYESIPFSCSFPLPGPPGGQLYNFCSPAVYHFSFSLGTYFNVFVYYRGVKVLEKLVENNAGFRLYYLDVMGTQLETVILPSPDQIPIRDQMQAQLTRRILEKLGAGLEVITQGAAVYALRRGDSHVYWSLCKHDRSGVPQEVSKQGNQLHTLKEFITGLLEFMKSKGPSPSCSLFFCLGEKWPDPSQRPWEKKLITVEVSLTSLELLKTIAVDGGASSLQSADLQLSGSLNLMSSLEEMMDLF</sequence>
<comment type="subcellular location">
    <subcellularLocation>
        <location evidence="1">Nucleus</location>
    </subcellularLocation>
</comment>
<dbReference type="Ensembl" id="ENSPKIT00000002571.1">
    <property type="protein sequence ID" value="ENSPKIP00000021922.1"/>
    <property type="gene ID" value="ENSPKIG00000006099.1"/>
</dbReference>
<organism evidence="8 9">
    <name type="scientific">Paramormyrops kingsleyae</name>
    <dbReference type="NCBI Taxonomy" id="1676925"/>
    <lineage>
        <taxon>Eukaryota</taxon>
        <taxon>Metazoa</taxon>
        <taxon>Chordata</taxon>
        <taxon>Craniata</taxon>
        <taxon>Vertebrata</taxon>
        <taxon>Euteleostomi</taxon>
        <taxon>Actinopterygii</taxon>
        <taxon>Neopterygii</taxon>
        <taxon>Teleostei</taxon>
        <taxon>Osteoglossocephala</taxon>
        <taxon>Osteoglossomorpha</taxon>
        <taxon>Osteoglossiformes</taxon>
        <taxon>Mormyridae</taxon>
        <taxon>Paramormyrops</taxon>
    </lineage>
</organism>
<dbReference type="SMART" id="SM01243">
    <property type="entry name" value="IRF-3"/>
    <property type="match status" value="1"/>
</dbReference>
<dbReference type="InterPro" id="IPR019817">
    <property type="entry name" value="Interferon_reg_fac_CS"/>
</dbReference>
<dbReference type="Proteomes" id="UP000261540">
    <property type="component" value="Unplaced"/>
</dbReference>
<dbReference type="GO" id="GO:0000978">
    <property type="term" value="F:RNA polymerase II cis-regulatory region sequence-specific DNA binding"/>
    <property type="evidence" value="ECO:0007669"/>
    <property type="project" value="TreeGrafter"/>
</dbReference>
<dbReference type="InterPro" id="IPR001346">
    <property type="entry name" value="Interferon_reg_fact_DNA-bd_dom"/>
</dbReference>
<keyword evidence="4" id="KW-0804">Transcription</keyword>
<feature type="domain" description="IRF tryptophan pentad repeat" evidence="7">
    <location>
        <begin position="5"/>
        <end position="108"/>
    </location>
</feature>
<name>A0A3B3RTQ6_9TELE</name>
<reference evidence="8" key="1">
    <citation type="submission" date="2025-08" db="UniProtKB">
        <authorList>
            <consortium name="Ensembl"/>
        </authorList>
    </citation>
    <scope>IDENTIFICATION</scope>
</reference>
<feature type="region of interest" description="Disordered" evidence="6">
    <location>
        <begin position="115"/>
        <end position="135"/>
    </location>
</feature>
<keyword evidence="5" id="KW-0539">Nucleus</keyword>
<dbReference type="InterPro" id="IPR008984">
    <property type="entry name" value="SMAD_FHA_dom_sf"/>
</dbReference>
<dbReference type="PROSITE" id="PS00601">
    <property type="entry name" value="IRF_1"/>
    <property type="match status" value="1"/>
</dbReference>
<evidence type="ECO:0000256" key="3">
    <source>
        <dbReference type="ARBA" id="ARBA00023125"/>
    </source>
</evidence>
<dbReference type="Gene3D" id="2.60.200.10">
    <property type="match status" value="1"/>
</dbReference>